<keyword evidence="3" id="KW-1185">Reference proteome</keyword>
<dbReference type="InterPro" id="IPR028082">
    <property type="entry name" value="Peripla_BP_I"/>
</dbReference>
<dbReference type="Proteomes" id="UP000317835">
    <property type="component" value="Chromosome"/>
</dbReference>
<feature type="region of interest" description="Disordered" evidence="1">
    <location>
        <begin position="425"/>
        <end position="459"/>
    </location>
</feature>
<name>A0A518GUT6_9BACT</name>
<dbReference type="InterPro" id="IPR017777">
    <property type="entry name" value="ABC_urea-bd_UrtA"/>
</dbReference>
<dbReference type="Pfam" id="PF13433">
    <property type="entry name" value="Peripla_BP_5"/>
    <property type="match status" value="1"/>
</dbReference>
<accession>A0A518GUT6</accession>
<protein>
    <submittedName>
        <fullName evidence="2">Aliphatic amidase expression-regulating protein</fullName>
    </submittedName>
</protein>
<sequence length="459" mass="49081">MLRRLAAGVALTLVATAAVVGGLAVAGVIGPRATPITVGILHSRTGPMAESERGVIDATVLALEQLNERGGVLGRPVRWVVADGASDEAVFAREATRLIEEEGVLAIFGCWTSASRKAVRPIVEQSDHLLFYPVQYEGCELSPNIVYLGAAPNQQIIPAVSWSLDRLGTSCFLVGSDYIFPRVANAIIRDQLTALGGRVAGEAYVPLTATAMDELVERIVAAEPDVIFNTINGAANAPFFDALAEATRDRRRIPVVSFSIAEVELQSMGDLRSVVGHYAAWNYFQGLDRPANRSFLAAFRARFGKARAVSDPMEAAYVGVRLWAQTLEEAGRVSPAEVRRALRRQSLEAPEGVVSIDPETQHAWKVARIGRVTEDGGFEVVWASDRPVMPVPYPIFRPRSAWDDLVRDLYTGWGERWSNPAGAAEYVAGESAGPEAAGPRPGEGAPDRGAAGAAGEVGG</sequence>
<dbReference type="GO" id="GO:0006865">
    <property type="term" value="P:amino acid transport"/>
    <property type="evidence" value="ECO:0007669"/>
    <property type="project" value="InterPro"/>
</dbReference>
<organism evidence="2 3">
    <name type="scientific">Tautonia plasticadhaerens</name>
    <dbReference type="NCBI Taxonomy" id="2527974"/>
    <lineage>
        <taxon>Bacteria</taxon>
        <taxon>Pseudomonadati</taxon>
        <taxon>Planctomycetota</taxon>
        <taxon>Planctomycetia</taxon>
        <taxon>Isosphaerales</taxon>
        <taxon>Isosphaeraceae</taxon>
        <taxon>Tautonia</taxon>
    </lineage>
</organism>
<dbReference type="PANTHER" id="PTHR47628:SF1">
    <property type="entry name" value="ALIPHATIC AMIDASE EXPRESSION-REGULATING PROTEIN"/>
    <property type="match status" value="1"/>
</dbReference>
<dbReference type="CDD" id="cd06355">
    <property type="entry name" value="PBP1_FmdD-like"/>
    <property type="match status" value="1"/>
</dbReference>
<dbReference type="PANTHER" id="PTHR47628">
    <property type="match status" value="1"/>
</dbReference>
<dbReference type="EMBL" id="CP036426">
    <property type="protein sequence ID" value="QDV32352.1"/>
    <property type="molecule type" value="Genomic_DNA"/>
</dbReference>
<feature type="compositionally biased region" description="Low complexity" evidence="1">
    <location>
        <begin position="428"/>
        <end position="459"/>
    </location>
</feature>
<dbReference type="AlphaFoldDB" id="A0A518GUT6"/>
<evidence type="ECO:0000313" key="3">
    <source>
        <dbReference type="Proteomes" id="UP000317835"/>
    </source>
</evidence>
<evidence type="ECO:0000256" key="1">
    <source>
        <dbReference type="SAM" id="MobiDB-lite"/>
    </source>
</evidence>
<dbReference type="PRINTS" id="PR00337">
    <property type="entry name" value="LEUILEVALBP"/>
</dbReference>
<dbReference type="Gene3D" id="3.40.50.2300">
    <property type="match status" value="2"/>
</dbReference>
<dbReference type="RefSeq" id="WP_145266386.1">
    <property type="nucleotide sequence ID" value="NZ_CP036426.1"/>
</dbReference>
<proteinExistence type="predicted"/>
<reference evidence="2 3" key="1">
    <citation type="submission" date="2019-02" db="EMBL/GenBank/DDBJ databases">
        <title>Deep-cultivation of Planctomycetes and their phenomic and genomic characterization uncovers novel biology.</title>
        <authorList>
            <person name="Wiegand S."/>
            <person name="Jogler M."/>
            <person name="Boedeker C."/>
            <person name="Pinto D."/>
            <person name="Vollmers J."/>
            <person name="Rivas-Marin E."/>
            <person name="Kohn T."/>
            <person name="Peeters S.H."/>
            <person name="Heuer A."/>
            <person name="Rast P."/>
            <person name="Oberbeckmann S."/>
            <person name="Bunk B."/>
            <person name="Jeske O."/>
            <person name="Meyerdierks A."/>
            <person name="Storesund J.E."/>
            <person name="Kallscheuer N."/>
            <person name="Luecker S."/>
            <person name="Lage O.M."/>
            <person name="Pohl T."/>
            <person name="Merkel B.J."/>
            <person name="Hornburger P."/>
            <person name="Mueller R.-W."/>
            <person name="Bruemmer F."/>
            <person name="Labrenz M."/>
            <person name="Spormann A.M."/>
            <person name="Op den Camp H."/>
            <person name="Overmann J."/>
            <person name="Amann R."/>
            <person name="Jetten M.S.M."/>
            <person name="Mascher T."/>
            <person name="Medema M.H."/>
            <person name="Devos D.P."/>
            <person name="Kaster A.-K."/>
            <person name="Ovreas L."/>
            <person name="Rohde M."/>
            <person name="Galperin M.Y."/>
            <person name="Jogler C."/>
        </authorList>
    </citation>
    <scope>NUCLEOTIDE SEQUENCE [LARGE SCALE GENOMIC DNA]</scope>
    <source>
        <strain evidence="2 3">ElP</strain>
    </source>
</reference>
<dbReference type="SUPFAM" id="SSF53822">
    <property type="entry name" value="Periplasmic binding protein-like I"/>
    <property type="match status" value="1"/>
</dbReference>
<evidence type="ECO:0000313" key="2">
    <source>
        <dbReference type="EMBL" id="QDV32352.1"/>
    </source>
</evidence>
<dbReference type="InterPro" id="IPR000709">
    <property type="entry name" value="Leu_Ile_Val-bd"/>
</dbReference>
<gene>
    <name evidence="2" type="primary">amiC</name>
    <name evidence="2" type="ORF">ElP_01800</name>
</gene>
<dbReference type="KEGG" id="tpla:ElP_01800"/>
<dbReference type="OrthoDB" id="6111975at2"/>